<dbReference type="SUPFAM" id="SSF46785">
    <property type="entry name" value="Winged helix' DNA-binding domain"/>
    <property type="match status" value="1"/>
</dbReference>
<dbReference type="GO" id="GO:0003677">
    <property type="term" value="F:DNA binding"/>
    <property type="evidence" value="ECO:0007669"/>
    <property type="project" value="UniProtKB-KW"/>
</dbReference>
<dbReference type="Pfam" id="PF01022">
    <property type="entry name" value="HTH_5"/>
    <property type="match status" value="1"/>
</dbReference>
<reference evidence="5 6" key="1">
    <citation type="submission" date="2020-01" db="EMBL/GenBank/DDBJ databases">
        <authorList>
            <person name="Gulvik C.A."/>
            <person name="Batra D.G."/>
        </authorList>
    </citation>
    <scope>NUCLEOTIDE SEQUENCE [LARGE SCALE GENOMIC DNA]</scope>
    <source>
        <strain evidence="5 6">W9323</strain>
    </source>
</reference>
<dbReference type="CDD" id="cd00090">
    <property type="entry name" value="HTH_ARSR"/>
    <property type="match status" value="1"/>
</dbReference>
<sequence length="79" mass="9100">MLQLLKDSDLTAGEITKHFSISQPSVSHHLKVLKRAKLVWSERKGQQMHYSLNSSVMQELLRWLMEVNHVNDQQDGESG</sequence>
<dbReference type="EMBL" id="CP048104">
    <property type="protein sequence ID" value="QKG86101.1"/>
    <property type="molecule type" value="Genomic_DNA"/>
</dbReference>
<dbReference type="PROSITE" id="PS50987">
    <property type="entry name" value="HTH_ARSR_2"/>
    <property type="match status" value="1"/>
</dbReference>
<feature type="domain" description="HTH arsR-type" evidence="4">
    <location>
        <begin position="1"/>
        <end position="72"/>
    </location>
</feature>
<dbReference type="Proteomes" id="UP000503088">
    <property type="component" value="Chromosome"/>
</dbReference>
<protein>
    <submittedName>
        <fullName evidence="5">Helix-turn-helix transcriptional regulator</fullName>
    </submittedName>
</protein>
<organism evidence="5 6">
    <name type="scientific">Kroppenstedtia pulmonis</name>
    <dbReference type="NCBI Taxonomy" id="1380685"/>
    <lineage>
        <taxon>Bacteria</taxon>
        <taxon>Bacillati</taxon>
        <taxon>Bacillota</taxon>
        <taxon>Bacilli</taxon>
        <taxon>Bacillales</taxon>
        <taxon>Thermoactinomycetaceae</taxon>
        <taxon>Kroppenstedtia</taxon>
    </lineage>
</organism>
<dbReference type="GO" id="GO:0003700">
    <property type="term" value="F:DNA-binding transcription factor activity"/>
    <property type="evidence" value="ECO:0007669"/>
    <property type="project" value="InterPro"/>
</dbReference>
<dbReference type="InterPro" id="IPR036388">
    <property type="entry name" value="WH-like_DNA-bd_sf"/>
</dbReference>
<dbReference type="KEGG" id="kpul:GXN76_15845"/>
<gene>
    <name evidence="5" type="ORF">GXN76_15845</name>
</gene>
<dbReference type="PRINTS" id="PR00778">
    <property type="entry name" value="HTHARSR"/>
</dbReference>
<dbReference type="InterPro" id="IPR011991">
    <property type="entry name" value="ArsR-like_HTH"/>
</dbReference>
<dbReference type="InterPro" id="IPR051081">
    <property type="entry name" value="HTH_MetalResp_TranReg"/>
</dbReference>
<dbReference type="SMART" id="SM00418">
    <property type="entry name" value="HTH_ARSR"/>
    <property type="match status" value="1"/>
</dbReference>
<evidence type="ECO:0000256" key="1">
    <source>
        <dbReference type="ARBA" id="ARBA00023015"/>
    </source>
</evidence>
<dbReference type="NCBIfam" id="NF033788">
    <property type="entry name" value="HTH_metalloreg"/>
    <property type="match status" value="1"/>
</dbReference>
<proteinExistence type="predicted"/>
<accession>A0A7D3YCD4</accession>
<dbReference type="InterPro" id="IPR001845">
    <property type="entry name" value="HTH_ArsR_DNA-bd_dom"/>
</dbReference>
<dbReference type="InterPro" id="IPR036390">
    <property type="entry name" value="WH_DNA-bd_sf"/>
</dbReference>
<evidence type="ECO:0000313" key="6">
    <source>
        <dbReference type="Proteomes" id="UP000503088"/>
    </source>
</evidence>
<keyword evidence="1" id="KW-0805">Transcription regulation</keyword>
<dbReference type="AlphaFoldDB" id="A0A7D3YCD4"/>
<keyword evidence="6" id="KW-1185">Reference proteome</keyword>
<keyword evidence="3" id="KW-0804">Transcription</keyword>
<dbReference type="PANTHER" id="PTHR33154:SF33">
    <property type="entry name" value="TRANSCRIPTIONAL REPRESSOR SDPR"/>
    <property type="match status" value="1"/>
</dbReference>
<evidence type="ECO:0000313" key="5">
    <source>
        <dbReference type="EMBL" id="QKG86101.1"/>
    </source>
</evidence>
<evidence type="ECO:0000256" key="3">
    <source>
        <dbReference type="ARBA" id="ARBA00023163"/>
    </source>
</evidence>
<name>A0A7D3YCD4_9BACL</name>
<keyword evidence="2" id="KW-0238">DNA-binding</keyword>
<evidence type="ECO:0000256" key="2">
    <source>
        <dbReference type="ARBA" id="ARBA00023125"/>
    </source>
</evidence>
<dbReference type="Gene3D" id="1.10.10.10">
    <property type="entry name" value="Winged helix-like DNA-binding domain superfamily/Winged helix DNA-binding domain"/>
    <property type="match status" value="1"/>
</dbReference>
<dbReference type="PANTHER" id="PTHR33154">
    <property type="entry name" value="TRANSCRIPTIONAL REGULATOR, ARSR FAMILY"/>
    <property type="match status" value="1"/>
</dbReference>
<evidence type="ECO:0000259" key="4">
    <source>
        <dbReference type="PROSITE" id="PS50987"/>
    </source>
</evidence>